<keyword evidence="2" id="KW-0012">Acyltransferase</keyword>
<dbReference type="Proteomes" id="UP001315967">
    <property type="component" value="Chromosome"/>
</dbReference>
<dbReference type="PROSITE" id="PS51186">
    <property type="entry name" value="GNAT"/>
    <property type="match status" value="1"/>
</dbReference>
<dbReference type="EC" id="2.3.1.-" evidence="2"/>
<dbReference type="SUPFAM" id="SSF55729">
    <property type="entry name" value="Acyl-CoA N-acyltransferases (Nat)"/>
    <property type="match status" value="1"/>
</dbReference>
<sequence>MVEYRDALVQERTEILQLADSVFNMNAAQLLPKTYGGRYPFEKITKVAVNHTGLIIAQVAVLPQLLHVGDNVLKANYVGTVSVHPDFRGQGHMQQLMNASLDEMSGVYDLSVLSGQRQRYEYYGYTVGGIEYQFHFEAPNVRHGLKDVETQAFSILPIVENDTYLEDIYTLISQKNVYIDREKDYLFEILHTFNLKPFNILLKDEWVGYFLSVEDQSALIELGLKDEKYLKPFLKYFLDGKDELQISTAAYDLERNQILSELAERYSIHPVLNINILNFQSVIEAFLRLKQDQVGLSEGSFSAYFDGQPITITVSQKQVNVDGKAEANAPQLTKLQAQALLLSPFGNPNKYPIPNDWFPLPIFWHGTDKF</sequence>
<dbReference type="RefSeq" id="WP_313794861.1">
    <property type="nucleotide sequence ID" value="NZ_CP102453.1"/>
</dbReference>
<evidence type="ECO:0000313" key="3">
    <source>
        <dbReference type="Proteomes" id="UP001315967"/>
    </source>
</evidence>
<dbReference type="EMBL" id="CP102453">
    <property type="protein sequence ID" value="UUX35373.1"/>
    <property type="molecule type" value="Genomic_DNA"/>
</dbReference>
<dbReference type="InterPro" id="IPR016181">
    <property type="entry name" value="Acyl_CoA_acyltransferase"/>
</dbReference>
<reference evidence="2 3" key="1">
    <citation type="submission" date="2022-08" db="EMBL/GenBank/DDBJ databases">
        <title>Aerococcaceae sp. nov isolated from spoiled eye mask.</title>
        <authorList>
            <person name="Zhou G."/>
            <person name="Xie X.-B."/>
            <person name="Shi Q.-S."/>
            <person name="Wang Y.-S."/>
            <person name="Wen X."/>
            <person name="Peng H."/>
            <person name="Yang X.-J."/>
            <person name="Tao H.-B."/>
            <person name="Huang X.-M."/>
        </authorList>
    </citation>
    <scope>NUCLEOTIDE SEQUENCE [LARGE SCALE GENOMIC DNA]</scope>
    <source>
        <strain evidence="3">DM20194951</strain>
    </source>
</reference>
<dbReference type="GO" id="GO:0016746">
    <property type="term" value="F:acyltransferase activity"/>
    <property type="evidence" value="ECO:0007669"/>
    <property type="project" value="UniProtKB-KW"/>
</dbReference>
<dbReference type="CDD" id="cd04301">
    <property type="entry name" value="NAT_SF"/>
    <property type="match status" value="1"/>
</dbReference>
<name>A0ABY5PA78_9LACT</name>
<evidence type="ECO:0000313" key="2">
    <source>
        <dbReference type="EMBL" id="UUX35373.1"/>
    </source>
</evidence>
<organism evidence="2 3">
    <name type="scientific">Fundicoccus culcitae</name>
    <dbReference type="NCBI Taxonomy" id="2969821"/>
    <lineage>
        <taxon>Bacteria</taxon>
        <taxon>Bacillati</taxon>
        <taxon>Bacillota</taxon>
        <taxon>Bacilli</taxon>
        <taxon>Lactobacillales</taxon>
        <taxon>Aerococcaceae</taxon>
        <taxon>Fundicoccus</taxon>
    </lineage>
</organism>
<dbReference type="Gene3D" id="3.40.630.30">
    <property type="match status" value="1"/>
</dbReference>
<dbReference type="InterPro" id="IPR000182">
    <property type="entry name" value="GNAT_dom"/>
</dbReference>
<keyword evidence="3" id="KW-1185">Reference proteome</keyword>
<keyword evidence="2" id="KW-0808">Transferase</keyword>
<dbReference type="Pfam" id="PF13527">
    <property type="entry name" value="Acetyltransf_9"/>
    <property type="match status" value="1"/>
</dbReference>
<feature type="domain" description="N-acetyltransferase" evidence="1">
    <location>
        <begin position="2"/>
        <end position="148"/>
    </location>
</feature>
<evidence type="ECO:0000259" key="1">
    <source>
        <dbReference type="PROSITE" id="PS51186"/>
    </source>
</evidence>
<proteinExistence type="predicted"/>
<protein>
    <submittedName>
        <fullName evidence="2">GNAT family N-acetyltransferase</fullName>
        <ecNumber evidence="2">2.3.1.-</ecNumber>
    </submittedName>
</protein>
<gene>
    <name evidence="2" type="ORF">NRE15_06935</name>
</gene>
<accession>A0ABY5PA78</accession>